<feature type="compositionally biased region" description="Polar residues" evidence="1">
    <location>
        <begin position="50"/>
        <end position="64"/>
    </location>
</feature>
<accession>A3M0D2</accession>
<feature type="compositionally biased region" description="Low complexity" evidence="1">
    <location>
        <begin position="818"/>
        <end position="830"/>
    </location>
</feature>
<feature type="region of interest" description="Disordered" evidence="1">
    <location>
        <begin position="27"/>
        <end position="81"/>
    </location>
</feature>
<dbReference type="OrthoDB" id="5595797at2759"/>
<feature type="compositionally biased region" description="Basic and acidic residues" evidence="1">
    <location>
        <begin position="445"/>
        <end position="458"/>
    </location>
</feature>
<dbReference type="InterPro" id="IPR021386">
    <property type="entry name" value="SPP41_DUF3020"/>
</dbReference>
<feature type="compositionally biased region" description="Basic and acidic residues" evidence="1">
    <location>
        <begin position="466"/>
        <end position="479"/>
    </location>
</feature>
<feature type="region of interest" description="Disordered" evidence="1">
    <location>
        <begin position="445"/>
        <end position="479"/>
    </location>
</feature>
<evidence type="ECO:0000259" key="2">
    <source>
        <dbReference type="Pfam" id="PF11223"/>
    </source>
</evidence>
<feature type="compositionally biased region" description="Basic and acidic residues" evidence="1">
    <location>
        <begin position="324"/>
        <end position="346"/>
    </location>
</feature>
<feature type="compositionally biased region" description="Basic and acidic residues" evidence="1">
    <location>
        <begin position="284"/>
        <end position="310"/>
    </location>
</feature>
<evidence type="ECO:0000313" key="4">
    <source>
        <dbReference type="Proteomes" id="UP000002258"/>
    </source>
</evidence>
<sequence length="1403" mass="153530">MSAPPDHAADEDDIDLSSVIASTLTALTESGDVDVDATKDQSDDHRLQNERSQNSSHLELSHPTSQDEHIHNSGDNKDENLDLESAIGNVFDQFDFGSLANQSEQESHQQQDTLYEQSEPRVQQLQQESVIDEETSVKRKSSGPVETAAAASISDAVELKNETSETRPHTNTALVQENQQKEDLGLDDAIGKAFEHALSKDTNHEQDVSSNDKVVESPPHVQDQQNDQEQVQEQVEEVSRHEPLDQQGKDQEHTQEYKKEQKGHDDDDEFDLDLDAAIGNAFKDAFEESGDKSDQIEKSPRHEQTDRNDDIDLEDAIGNAFKAVHSESKDEAGQQHNGENEPSKDNPEDDELDLDAAIGNAFRSTFGEDNTTELTKTAHELKHENIPISDISASGTQSKDVIETRPVLETVEQNRSETTIMGEVHEDEEVDLEAAIGTVFANLTTEKHTDEPTHKDISDQTFGHDASPHDEVPEAKAEGDQDDLDLEAAIGNAFRSVIPEEKEAHEEIKQHEEEDPDAALESAIGSAFESISTLKQSDGKPHTTHEHIDQNHTNDDDLSAIISSTFQETLNTNVAHDSADEQDDTSMQDAIAEAFKSAADDTSLTHASTQEPQLDLSNLVQNIVHQVASQENSENESLPIPGNVLQDLAQEIANQVQGYLAEGDSSKPLSVSGGLPKIDDNVLAHFQKEAHKEGSDKLSEPAPYLQTALATAVRNAIGSNASATFEKQPPHDDKEADLEQLQMNDILQNAFNMAKENPQELLSDLDENEHSTMHQSVPLTDSLRSSANLPQNLQTLPRKISSSTATFLESLKRSNEITLSSGTKSSKTSKAAIQTGTEPSLSEPQKRKSLSIAETLALHRSSMNNGPTRNYSAIDSLDTPFSDRIASITPSLNSQISSVLTAITSKISNGDGSKDTDLLSVIRQMTSSYSPTTLPLASYPSATEIISSYGSAIEKNKIIKTLRLAKRFLEDQSTDEIDNRSAANVISNIIAQFSISAVGSGFSGSASLAASEYSNIKNEQIASVKESIVSAISNFASTAKLSKGSSFLSGIRVDTPEYREKIRSENRERKKRWREENAERNKDNDLRSRVLKKATSLFGEAESAEKKAWADEEFNKRRQKRLTRKLKGSETKSEDFGDLEGRSPEDSGSNVYLHDSNFIKPISDVFNILSACTQKESPGVALAATAAATATVAAIYTDDNKDANRDSVDAAVSSLISKLMEKANSAGEQERITSLSKGVTSSFKLSSSPPLPTTPPSMPSQLPDAELSSLVKTGSGSTSGIISRLSATIKNLTSKNSFQGTMLGLSNLNLQEKRSSESRLQSDPKRAKLEQDNDKQTISKIVSDLDQIRNSIVTSTGANIWSSSSLKMPQYVSESPQSKANTPPYRCLQHHHLYRTRFTWVWV</sequence>
<dbReference type="EMBL" id="CP000502">
    <property type="protein sequence ID" value="ABN68501.2"/>
    <property type="molecule type" value="Genomic_DNA"/>
</dbReference>
<feature type="compositionally biased region" description="Basic and acidic residues" evidence="1">
    <location>
        <begin position="237"/>
        <end position="265"/>
    </location>
</feature>
<dbReference type="Proteomes" id="UP000002258">
    <property type="component" value="Chromosome 8"/>
</dbReference>
<feature type="compositionally biased region" description="Pro residues" evidence="1">
    <location>
        <begin position="1249"/>
        <end position="1258"/>
    </location>
</feature>
<dbReference type="RefSeq" id="XP_001386530.2">
    <property type="nucleotide sequence ID" value="XM_001386493.1"/>
</dbReference>
<dbReference type="eggNOG" id="ENOG502S97X">
    <property type="taxonomic scope" value="Eukaryota"/>
</dbReference>
<feature type="compositionally biased region" description="Polar residues" evidence="1">
    <location>
        <begin position="99"/>
        <end position="129"/>
    </location>
</feature>
<protein>
    <recommendedName>
        <fullName evidence="2">DUF3020 domain-containing protein</fullName>
    </recommendedName>
</protein>
<feature type="compositionally biased region" description="Basic and acidic residues" evidence="1">
    <location>
        <begin position="179"/>
        <end position="207"/>
    </location>
</feature>
<dbReference type="InParanoid" id="A3M0D2"/>
<feature type="compositionally biased region" description="Polar residues" evidence="1">
    <location>
        <begin position="169"/>
        <end position="178"/>
    </location>
</feature>
<feature type="region of interest" description="Disordered" evidence="1">
    <location>
        <begin position="97"/>
        <end position="372"/>
    </location>
</feature>
<keyword evidence="4" id="KW-1185">Reference proteome</keyword>
<evidence type="ECO:0000256" key="1">
    <source>
        <dbReference type="SAM" id="MobiDB-lite"/>
    </source>
</evidence>
<name>A3M0D2_PICST</name>
<feature type="compositionally biased region" description="Basic and acidic residues" evidence="1">
    <location>
        <begin position="65"/>
        <end position="80"/>
    </location>
</feature>
<feature type="compositionally biased region" description="Basic and acidic residues" evidence="1">
    <location>
        <begin position="157"/>
        <end position="168"/>
    </location>
</feature>
<feature type="region of interest" description="Disordered" evidence="1">
    <location>
        <begin position="1124"/>
        <end position="1151"/>
    </location>
</feature>
<dbReference type="GeneID" id="4840904"/>
<dbReference type="Pfam" id="PF11223">
    <property type="entry name" value="DUF3020"/>
    <property type="match status" value="1"/>
</dbReference>
<dbReference type="OMA" id="HEPTDEI"/>
<feature type="compositionally biased region" description="Basic and acidic residues" evidence="1">
    <location>
        <begin position="36"/>
        <end position="49"/>
    </location>
</feature>
<feature type="region of interest" description="Disordered" evidence="1">
    <location>
        <begin position="1237"/>
        <end position="1265"/>
    </location>
</feature>
<feature type="region of interest" description="Disordered" evidence="1">
    <location>
        <begin position="818"/>
        <end position="848"/>
    </location>
</feature>
<evidence type="ECO:0000313" key="3">
    <source>
        <dbReference type="EMBL" id="ABN68501.2"/>
    </source>
</evidence>
<dbReference type="STRING" id="322104.A3M0D2"/>
<feature type="region of interest" description="Disordered" evidence="1">
    <location>
        <begin position="385"/>
        <end position="404"/>
    </location>
</feature>
<feature type="compositionally biased region" description="Polar residues" evidence="1">
    <location>
        <begin position="831"/>
        <end position="843"/>
    </location>
</feature>
<feature type="region of interest" description="Disordered" evidence="1">
    <location>
        <begin position="532"/>
        <end position="555"/>
    </location>
</feature>
<gene>
    <name evidence="3" type="ORF">PICST_33868</name>
</gene>
<feature type="compositionally biased region" description="Basic and acidic residues" evidence="1">
    <location>
        <begin position="1127"/>
        <end position="1145"/>
    </location>
</feature>
<dbReference type="HOGENOM" id="CLU_268954_0_0_1"/>
<proteinExistence type="predicted"/>
<reference evidence="3" key="1">
    <citation type="journal article" date="2007" name="Nat. Biotechnol.">
        <title>Genome sequence of the lignocellulose-bioconverting and xylose-fermenting yeast Pichia stipitis.</title>
        <authorList>
            <person name="Jeffries T.W."/>
            <person name="Grigoriev I.V."/>
            <person name="Grimwood J."/>
            <person name="Laplaza J.M."/>
            <person name="Aerts A."/>
            <person name="Salamov A."/>
            <person name="Schmutz J."/>
            <person name="Lindquist E."/>
            <person name="Dehal P."/>
            <person name="Shapiro H."/>
            <person name="Jin Y.S."/>
            <person name="Passoth V."/>
            <person name="Richardson P.M."/>
        </authorList>
    </citation>
    <scope>NUCLEOTIDE SEQUENCE [LARGE SCALE GENOMIC DNA]</scope>
    <source>
        <strain evidence="3">CBS 6054</strain>
    </source>
</reference>
<feature type="compositionally biased region" description="Low complexity" evidence="1">
    <location>
        <begin position="221"/>
        <end position="233"/>
    </location>
</feature>
<feature type="compositionally biased region" description="Basic and acidic residues" evidence="1">
    <location>
        <begin position="537"/>
        <end position="555"/>
    </location>
</feature>
<organism evidence="3 4">
    <name type="scientific">Scheffersomyces stipitis (strain ATCC 58785 / CBS 6054 / NBRC 10063 / NRRL Y-11545)</name>
    <name type="common">Yeast</name>
    <name type="synonym">Pichia stipitis</name>
    <dbReference type="NCBI Taxonomy" id="322104"/>
    <lineage>
        <taxon>Eukaryota</taxon>
        <taxon>Fungi</taxon>
        <taxon>Dikarya</taxon>
        <taxon>Ascomycota</taxon>
        <taxon>Saccharomycotina</taxon>
        <taxon>Pichiomycetes</taxon>
        <taxon>Debaryomycetaceae</taxon>
        <taxon>Scheffersomyces</taxon>
    </lineage>
</organism>
<dbReference type="KEGG" id="pic:PICST_33868"/>
<feature type="domain" description="DUF3020" evidence="2">
    <location>
        <begin position="1066"/>
        <end position="1114"/>
    </location>
</feature>
<feature type="region of interest" description="Disordered" evidence="1">
    <location>
        <begin position="1312"/>
        <end position="1334"/>
    </location>
</feature>